<organism evidence="2 3">
    <name type="scientific">Candidatus Edwardsbacteria bacterium GWF2_54_11</name>
    <dbReference type="NCBI Taxonomy" id="1817851"/>
    <lineage>
        <taxon>Bacteria</taxon>
        <taxon>Candidatus Edwardsiibacteriota</taxon>
    </lineage>
</organism>
<evidence type="ECO:0000313" key="3">
    <source>
        <dbReference type="Proteomes" id="UP000177230"/>
    </source>
</evidence>
<feature type="chain" id="PRO_5009520757" description="LPP20 lipoprotein" evidence="1">
    <location>
        <begin position="22"/>
        <end position="277"/>
    </location>
</feature>
<feature type="signal peptide" evidence="1">
    <location>
        <begin position="1"/>
        <end position="21"/>
    </location>
</feature>
<comment type="caution">
    <text evidence="2">The sequence shown here is derived from an EMBL/GenBank/DDBJ whole genome shotgun (WGS) entry which is preliminary data.</text>
</comment>
<reference evidence="2 3" key="1">
    <citation type="journal article" date="2016" name="Nat. Commun.">
        <title>Thousands of microbial genomes shed light on interconnected biogeochemical processes in an aquifer system.</title>
        <authorList>
            <person name="Anantharaman K."/>
            <person name="Brown C.T."/>
            <person name="Hug L.A."/>
            <person name="Sharon I."/>
            <person name="Castelle C.J."/>
            <person name="Probst A.J."/>
            <person name="Thomas B.C."/>
            <person name="Singh A."/>
            <person name="Wilkins M.J."/>
            <person name="Karaoz U."/>
            <person name="Brodie E.L."/>
            <person name="Williams K.H."/>
            <person name="Hubbard S.S."/>
            <person name="Banfield J.F."/>
        </authorList>
    </citation>
    <scope>NUCLEOTIDE SEQUENCE [LARGE SCALE GENOMIC DNA]</scope>
</reference>
<name>A0A1F5RFU7_9BACT</name>
<gene>
    <name evidence="2" type="ORF">A2024_00205</name>
</gene>
<dbReference type="EMBL" id="MFFM01000020">
    <property type="protein sequence ID" value="OGF13375.1"/>
    <property type="molecule type" value="Genomic_DNA"/>
</dbReference>
<dbReference type="Proteomes" id="UP000177230">
    <property type="component" value="Unassembled WGS sequence"/>
</dbReference>
<evidence type="ECO:0008006" key="4">
    <source>
        <dbReference type="Google" id="ProtNLM"/>
    </source>
</evidence>
<protein>
    <recommendedName>
        <fullName evidence="4">LPP20 lipoprotein</fullName>
    </recommendedName>
</protein>
<proteinExistence type="predicted"/>
<sequence length="277" mass="29743">MFKKATIIAVALIALAGLSLAQVEQQVQGAGMVDWTTQAVKSTGIGAINPKLPPSAQRKNALRAAQLDAMRNMMETLNGVLLTSETTVENAMMSSDIIKTRVEGIVRNFRFTSKPRYMSDGSVEIDMEMLLNQKVGDALYPETMGGKTPTFANLPSDFNSQEPETYTGLIIDASGTDAVPAMVPNVLDEAGEGIYGQEFVPREAAVKNGVAIYAKSVEEARRNVEKVGTNPLIIMAVRSSGLNKADLVISDGDVEKAALIADNTDIYDNCKVIIVVK</sequence>
<keyword evidence="1" id="KW-0732">Signal</keyword>
<dbReference type="AlphaFoldDB" id="A0A1F5RFU7"/>
<accession>A0A1F5RFU7</accession>
<evidence type="ECO:0000256" key="1">
    <source>
        <dbReference type="SAM" id="SignalP"/>
    </source>
</evidence>
<evidence type="ECO:0000313" key="2">
    <source>
        <dbReference type="EMBL" id="OGF13375.1"/>
    </source>
</evidence>